<dbReference type="AlphaFoldDB" id="A0A917GIJ0"/>
<dbReference type="GO" id="GO:0005829">
    <property type="term" value="C:cytosol"/>
    <property type="evidence" value="ECO:0007669"/>
    <property type="project" value="TreeGrafter"/>
</dbReference>
<evidence type="ECO:0000259" key="1">
    <source>
        <dbReference type="PROSITE" id="PS51725"/>
    </source>
</evidence>
<dbReference type="GO" id="GO:0004497">
    <property type="term" value="F:monooxygenase activity"/>
    <property type="evidence" value="ECO:0007669"/>
    <property type="project" value="UniProtKB-KW"/>
</dbReference>
<dbReference type="Gene3D" id="3.30.70.100">
    <property type="match status" value="1"/>
</dbReference>
<sequence>MSKLKIIATIIAKPKFKEDVLNMLKTVTDATRKEEGNISYILHEDINNSLKILILEEWKSQEAIDFHNQTEHFLILKNELGKKADSLAIDIIRESY</sequence>
<evidence type="ECO:0000313" key="2">
    <source>
        <dbReference type="EMBL" id="GGG46808.1"/>
    </source>
</evidence>
<keyword evidence="3" id="KW-1185">Reference proteome</keyword>
<evidence type="ECO:0000313" key="3">
    <source>
        <dbReference type="Proteomes" id="UP000625976"/>
    </source>
</evidence>
<reference evidence="2" key="1">
    <citation type="journal article" date="2014" name="Int. J. Syst. Evol. Microbiol.">
        <title>Complete genome sequence of Corynebacterium casei LMG S-19264T (=DSM 44701T), isolated from a smear-ripened cheese.</title>
        <authorList>
            <consortium name="US DOE Joint Genome Institute (JGI-PGF)"/>
            <person name="Walter F."/>
            <person name="Albersmeier A."/>
            <person name="Kalinowski J."/>
            <person name="Ruckert C."/>
        </authorList>
    </citation>
    <scope>NUCLEOTIDE SEQUENCE</scope>
    <source>
        <strain evidence="2">CGMCC 1.12751</strain>
    </source>
</reference>
<proteinExistence type="predicted"/>
<dbReference type="Proteomes" id="UP000625976">
    <property type="component" value="Unassembled WGS sequence"/>
</dbReference>
<protein>
    <submittedName>
        <fullName evidence="2">Antibiotic biosynthesis monooxygenase</fullName>
    </submittedName>
</protein>
<dbReference type="EMBL" id="BMFQ01000002">
    <property type="protein sequence ID" value="GGG46808.1"/>
    <property type="molecule type" value="Genomic_DNA"/>
</dbReference>
<name>A0A917GIJ0_9FLAO</name>
<dbReference type="SUPFAM" id="SSF54909">
    <property type="entry name" value="Dimeric alpha+beta barrel"/>
    <property type="match status" value="1"/>
</dbReference>
<dbReference type="InterPro" id="IPR050744">
    <property type="entry name" value="AI-2_Isomerase_LsrG"/>
</dbReference>
<dbReference type="InterPro" id="IPR011008">
    <property type="entry name" value="Dimeric_a/b-barrel"/>
</dbReference>
<dbReference type="RefSeq" id="WP_188463977.1">
    <property type="nucleotide sequence ID" value="NZ_BMFQ01000002.1"/>
</dbReference>
<reference evidence="2" key="2">
    <citation type="submission" date="2020-09" db="EMBL/GenBank/DDBJ databases">
        <authorList>
            <person name="Sun Q."/>
            <person name="Zhou Y."/>
        </authorList>
    </citation>
    <scope>NUCLEOTIDE SEQUENCE</scope>
    <source>
        <strain evidence="2">CGMCC 1.12751</strain>
    </source>
</reference>
<keyword evidence="2" id="KW-0503">Monooxygenase</keyword>
<dbReference type="PROSITE" id="PS51725">
    <property type="entry name" value="ABM"/>
    <property type="match status" value="1"/>
</dbReference>
<dbReference type="InterPro" id="IPR007138">
    <property type="entry name" value="ABM_dom"/>
</dbReference>
<gene>
    <name evidence="2" type="ORF">GCM10010976_17820</name>
</gene>
<dbReference type="Pfam" id="PF03992">
    <property type="entry name" value="ABM"/>
    <property type="match status" value="1"/>
</dbReference>
<accession>A0A917GIJ0</accession>
<organism evidence="2 3">
    <name type="scientific">Bizionia arctica</name>
    <dbReference type="NCBI Taxonomy" id="1495645"/>
    <lineage>
        <taxon>Bacteria</taxon>
        <taxon>Pseudomonadati</taxon>
        <taxon>Bacteroidota</taxon>
        <taxon>Flavobacteriia</taxon>
        <taxon>Flavobacteriales</taxon>
        <taxon>Flavobacteriaceae</taxon>
        <taxon>Bizionia</taxon>
    </lineage>
</organism>
<dbReference type="PANTHER" id="PTHR33336">
    <property type="entry name" value="QUINOL MONOOXYGENASE YGIN-RELATED"/>
    <property type="match status" value="1"/>
</dbReference>
<feature type="domain" description="ABM" evidence="1">
    <location>
        <begin position="4"/>
        <end position="96"/>
    </location>
</feature>
<dbReference type="PANTHER" id="PTHR33336:SF3">
    <property type="entry name" value="ABM DOMAIN-CONTAINING PROTEIN"/>
    <property type="match status" value="1"/>
</dbReference>
<comment type="caution">
    <text evidence="2">The sequence shown here is derived from an EMBL/GenBank/DDBJ whole genome shotgun (WGS) entry which is preliminary data.</text>
</comment>
<keyword evidence="2" id="KW-0560">Oxidoreductase</keyword>